<name>A0A8S0S777_OLEEU</name>
<feature type="non-terminal residue" evidence="1">
    <location>
        <position position="51"/>
    </location>
</feature>
<keyword evidence="2" id="KW-1185">Reference proteome</keyword>
<feature type="non-terminal residue" evidence="1">
    <location>
        <position position="1"/>
    </location>
</feature>
<dbReference type="Proteomes" id="UP000594638">
    <property type="component" value="Unassembled WGS sequence"/>
</dbReference>
<proteinExistence type="predicted"/>
<accession>A0A8S0S777</accession>
<organism evidence="1 2">
    <name type="scientific">Olea europaea subsp. europaea</name>
    <dbReference type="NCBI Taxonomy" id="158383"/>
    <lineage>
        <taxon>Eukaryota</taxon>
        <taxon>Viridiplantae</taxon>
        <taxon>Streptophyta</taxon>
        <taxon>Embryophyta</taxon>
        <taxon>Tracheophyta</taxon>
        <taxon>Spermatophyta</taxon>
        <taxon>Magnoliopsida</taxon>
        <taxon>eudicotyledons</taxon>
        <taxon>Gunneridae</taxon>
        <taxon>Pentapetalae</taxon>
        <taxon>asterids</taxon>
        <taxon>lamiids</taxon>
        <taxon>Lamiales</taxon>
        <taxon>Oleaceae</taxon>
        <taxon>Oleeae</taxon>
        <taxon>Olea</taxon>
    </lineage>
</organism>
<protein>
    <submittedName>
        <fullName evidence="1">Uncharacterized protein</fullName>
    </submittedName>
</protein>
<dbReference type="AlphaFoldDB" id="A0A8S0S777"/>
<dbReference type="EMBL" id="CACTIH010003933">
    <property type="protein sequence ID" value="CAA2987563.1"/>
    <property type="molecule type" value="Genomic_DNA"/>
</dbReference>
<evidence type="ECO:0000313" key="1">
    <source>
        <dbReference type="EMBL" id="CAA2987563.1"/>
    </source>
</evidence>
<dbReference type="Gramene" id="OE9A101815T1">
    <property type="protein sequence ID" value="OE9A101815C1"/>
    <property type="gene ID" value="OE9A101815"/>
</dbReference>
<comment type="caution">
    <text evidence="1">The sequence shown here is derived from an EMBL/GenBank/DDBJ whole genome shotgun (WGS) entry which is preliminary data.</text>
</comment>
<evidence type="ECO:0000313" key="2">
    <source>
        <dbReference type="Proteomes" id="UP000594638"/>
    </source>
</evidence>
<reference evidence="1 2" key="1">
    <citation type="submission" date="2019-12" db="EMBL/GenBank/DDBJ databases">
        <authorList>
            <person name="Alioto T."/>
            <person name="Alioto T."/>
            <person name="Gomez Garrido J."/>
        </authorList>
    </citation>
    <scope>NUCLEOTIDE SEQUENCE [LARGE SCALE GENOMIC DNA]</scope>
</reference>
<gene>
    <name evidence="1" type="ORF">OLEA9_A101815</name>
</gene>
<sequence>VGYDGYGRGFHVNHMNRYYSDGVWIYMGSTTHEFGYTWVRLLMCSVAHEFG</sequence>